<keyword evidence="17" id="KW-1185">Reference proteome</keyword>
<protein>
    <recommendedName>
        <fullName evidence="2">histidine kinase</fullName>
        <ecNumber evidence="2">2.7.13.3</ecNumber>
    </recommendedName>
</protein>
<dbReference type="EMBL" id="MCOG01000084">
    <property type="protein sequence ID" value="ORY54527.1"/>
    <property type="molecule type" value="Genomic_DNA"/>
</dbReference>
<dbReference type="CDD" id="cd00082">
    <property type="entry name" value="HisKA"/>
    <property type="match status" value="1"/>
</dbReference>
<dbReference type="EC" id="2.7.13.3" evidence="2"/>
<dbReference type="GO" id="GO:0005524">
    <property type="term" value="F:ATP binding"/>
    <property type="evidence" value="ECO:0007669"/>
    <property type="project" value="UniProtKB-KW"/>
</dbReference>
<dbReference type="OrthoDB" id="10266508at2759"/>
<dbReference type="Gene3D" id="1.10.510.10">
    <property type="entry name" value="Transferase(Phosphotransferase) domain 1"/>
    <property type="match status" value="1"/>
</dbReference>
<evidence type="ECO:0000313" key="17">
    <source>
        <dbReference type="Proteomes" id="UP000193920"/>
    </source>
</evidence>
<dbReference type="InterPro" id="IPR036097">
    <property type="entry name" value="HisK_dim/P_sf"/>
</dbReference>
<keyword evidence="7" id="KW-0067">ATP-binding</keyword>
<feature type="compositionally biased region" description="Low complexity" evidence="11">
    <location>
        <begin position="60"/>
        <end position="74"/>
    </location>
</feature>
<dbReference type="Gene3D" id="3.30.565.10">
    <property type="entry name" value="Histidine kinase-like ATPase, C-terminal domain"/>
    <property type="match status" value="2"/>
</dbReference>
<dbReference type="GO" id="GO:0000155">
    <property type="term" value="F:phosphorelay sensor kinase activity"/>
    <property type="evidence" value="ECO:0007669"/>
    <property type="project" value="InterPro"/>
</dbReference>
<evidence type="ECO:0000256" key="11">
    <source>
        <dbReference type="SAM" id="MobiDB-lite"/>
    </source>
</evidence>
<keyword evidence="12" id="KW-0812">Transmembrane</keyword>
<dbReference type="FunFam" id="1.10.287.130:FF:000002">
    <property type="entry name" value="Two-component osmosensing histidine kinase"/>
    <property type="match status" value="1"/>
</dbReference>
<evidence type="ECO:0000259" key="14">
    <source>
        <dbReference type="PROSITE" id="PS50109"/>
    </source>
</evidence>
<keyword evidence="5" id="KW-0547">Nucleotide-binding</keyword>
<dbReference type="InterPro" id="IPR036890">
    <property type="entry name" value="HATPase_C_sf"/>
</dbReference>
<dbReference type="STRING" id="1754190.A0A1Y2D5P4"/>
<evidence type="ECO:0000256" key="6">
    <source>
        <dbReference type="ARBA" id="ARBA00022777"/>
    </source>
</evidence>
<dbReference type="InterPro" id="IPR011009">
    <property type="entry name" value="Kinase-like_dom_sf"/>
</dbReference>
<accession>A0A1Y2D5P4</accession>
<dbReference type="Proteomes" id="UP000193920">
    <property type="component" value="Unassembled WGS sequence"/>
</dbReference>
<reference evidence="16 17" key="1">
    <citation type="submission" date="2016-08" db="EMBL/GenBank/DDBJ databases">
        <title>A Parts List for Fungal Cellulosomes Revealed by Comparative Genomics.</title>
        <authorList>
            <consortium name="DOE Joint Genome Institute"/>
            <person name="Haitjema C.H."/>
            <person name="Gilmore S.P."/>
            <person name="Henske J.K."/>
            <person name="Solomon K.V."/>
            <person name="De Groot R."/>
            <person name="Kuo A."/>
            <person name="Mondo S.J."/>
            <person name="Salamov A.A."/>
            <person name="Labutti K."/>
            <person name="Zhao Z."/>
            <person name="Chiniquy J."/>
            <person name="Barry K."/>
            <person name="Brewer H.M."/>
            <person name="Purvine S.O."/>
            <person name="Wright A.T."/>
            <person name="Boxma B."/>
            <person name="Van Alen T."/>
            <person name="Hackstein J.H."/>
            <person name="Baker S.E."/>
            <person name="Grigoriev I.V."/>
            <person name="O'Malley M.A."/>
        </authorList>
    </citation>
    <scope>NUCLEOTIDE SEQUENCE [LARGE SCALE GENOMIC DNA]</scope>
    <source>
        <strain evidence="16 17">G1</strain>
    </source>
</reference>
<keyword evidence="3 9" id="KW-0597">Phosphoprotein</keyword>
<evidence type="ECO:0000256" key="3">
    <source>
        <dbReference type="ARBA" id="ARBA00022553"/>
    </source>
</evidence>
<dbReference type="SMART" id="SM00387">
    <property type="entry name" value="HATPase_c"/>
    <property type="match status" value="1"/>
</dbReference>
<gene>
    <name evidence="16" type="ORF">LY90DRAFT_275401</name>
</gene>
<evidence type="ECO:0000256" key="7">
    <source>
        <dbReference type="ARBA" id="ARBA00022840"/>
    </source>
</evidence>
<feature type="domain" description="Protein kinase" evidence="13">
    <location>
        <begin position="512"/>
        <end position="793"/>
    </location>
</feature>
<evidence type="ECO:0000256" key="10">
    <source>
        <dbReference type="SAM" id="Coils"/>
    </source>
</evidence>
<evidence type="ECO:0000256" key="1">
    <source>
        <dbReference type="ARBA" id="ARBA00000085"/>
    </source>
</evidence>
<keyword evidence="12" id="KW-1133">Transmembrane helix</keyword>
<dbReference type="PROSITE" id="PS50109">
    <property type="entry name" value="HIS_KIN"/>
    <property type="match status" value="1"/>
</dbReference>
<dbReference type="InterPro" id="IPR001245">
    <property type="entry name" value="Ser-Thr/Tyr_kinase_cat_dom"/>
</dbReference>
<dbReference type="Pfam" id="PF02518">
    <property type="entry name" value="HATPase_c"/>
    <property type="match status" value="1"/>
</dbReference>
<dbReference type="PROSITE" id="PS50011">
    <property type="entry name" value="PROTEIN_KINASE_DOM"/>
    <property type="match status" value="1"/>
</dbReference>
<evidence type="ECO:0000256" key="2">
    <source>
        <dbReference type="ARBA" id="ARBA00012438"/>
    </source>
</evidence>
<evidence type="ECO:0000256" key="8">
    <source>
        <dbReference type="ARBA" id="ARBA00023012"/>
    </source>
</evidence>
<dbReference type="SUPFAM" id="SSF55874">
    <property type="entry name" value="ATPase domain of HSP90 chaperone/DNA topoisomerase II/histidine kinase"/>
    <property type="match status" value="2"/>
</dbReference>
<dbReference type="PANTHER" id="PTHR45339:SF3">
    <property type="entry name" value="HISTIDINE KINASE"/>
    <property type="match status" value="1"/>
</dbReference>
<feature type="compositionally biased region" description="Low complexity" evidence="11">
    <location>
        <begin position="1810"/>
        <end position="1831"/>
    </location>
</feature>
<feature type="region of interest" description="Disordered" evidence="11">
    <location>
        <begin position="55"/>
        <end position="74"/>
    </location>
</feature>
<name>A0A1Y2D5P4_9FUNG</name>
<dbReference type="InterPro" id="IPR001789">
    <property type="entry name" value="Sig_transdc_resp-reg_receiver"/>
</dbReference>
<evidence type="ECO:0000256" key="12">
    <source>
        <dbReference type="SAM" id="Phobius"/>
    </source>
</evidence>
<evidence type="ECO:0000313" key="16">
    <source>
        <dbReference type="EMBL" id="ORY54527.1"/>
    </source>
</evidence>
<dbReference type="SUPFAM" id="SSF52172">
    <property type="entry name" value="CheY-like"/>
    <property type="match status" value="2"/>
</dbReference>
<dbReference type="SUPFAM" id="SSF47384">
    <property type="entry name" value="Homodimeric domain of signal transducing histidine kinase"/>
    <property type="match status" value="1"/>
</dbReference>
<proteinExistence type="predicted"/>
<dbReference type="Pfam" id="PF07714">
    <property type="entry name" value="PK_Tyr_Ser-Thr"/>
    <property type="match status" value="1"/>
</dbReference>
<dbReference type="InterPro" id="IPR004358">
    <property type="entry name" value="Sig_transdc_His_kin-like_C"/>
</dbReference>
<evidence type="ECO:0000259" key="13">
    <source>
        <dbReference type="PROSITE" id="PS50011"/>
    </source>
</evidence>
<feature type="modified residue" description="4-aspartylphosphate" evidence="9">
    <location>
        <position position="1599"/>
    </location>
</feature>
<feature type="transmembrane region" description="Helical" evidence="12">
    <location>
        <begin position="12"/>
        <end position="33"/>
    </location>
</feature>
<keyword evidence="8" id="KW-0902">Two-component regulatory system</keyword>
<evidence type="ECO:0000259" key="15">
    <source>
        <dbReference type="PROSITE" id="PS50110"/>
    </source>
</evidence>
<comment type="catalytic activity">
    <reaction evidence="1">
        <text>ATP + protein L-histidine = ADP + protein N-phospho-L-histidine.</text>
        <dbReference type="EC" id="2.7.13.3"/>
    </reaction>
</comment>
<feature type="transmembrane region" description="Helical" evidence="12">
    <location>
        <begin position="479"/>
        <end position="496"/>
    </location>
</feature>
<dbReference type="CDD" id="cd17546">
    <property type="entry name" value="REC_hyHK_CKI1_RcsC-like"/>
    <property type="match status" value="1"/>
</dbReference>
<dbReference type="SMART" id="SM00388">
    <property type="entry name" value="HisKA"/>
    <property type="match status" value="1"/>
</dbReference>
<sequence>MLNLINVPSICSVIYNKIYIISLLLIIFCYNVSITNSSANPHKKVIINKVLKRQETPTETQNNSNTNSNTNTNTNQININAQTLSDSYPFGKAIFLFNSNGESNQNVYNQLELYAYENSFMSKNYCKKEIGNDQIPTLISNGYKLFFGNSKDYYKVFVEQAKLHPDVMFVLVGESDFETTMVDNSTSTLTNLHAIAWLHWDARYIAGFVAGAKIDKSVCFIYSESLPGSHIAFNAFYSGIYHARQYLFFSETATVKYVEFSKLTNVDAPTFKKSCEIVHYHISQDQYNKFFEITNQIPAIGYLPEVNDNGILAPREKEYFTIVVDLTSSYEYFIENFSKIQEGKQQILVSPYYNRLENKTIQNDIIYKPSMDISGPQTDYKQLIKDAITSFNGLDEKLFLEDLGITNIKDYIFGRISNPAILVAPKAYVNTTTDINESSTLCSNNEDFNCNDHGIIVEPCSCDCDFLYYGKNCQFNGRLIVICTVVALIPIGFLIFKSKGKWHRKKSWLWDVDYEELITDSPWQYTRTGMIGYRNGLQVFVKQIKSRKITLTQAMREEIYELRELRHPNLIHFVGICYVMDGIGLITEYVGKGSLMEILAHQDHKLEFQFKYSLISDLIKGMQYLHQSKIGYHGLLTSRKCLISSRWELKITDFGLREVKETIRAANNYDELENGDSYYDLLWTAPECIHIEGDSYQVVGYQKGDIYSIGIILNEIMTRQLPFCDMEYNPKDIIRNIVTNGTIRPTMQILNGEEGIQDMNQIICECWAEDPDDRPAMSTLAMMVRDINPKQFNSVADKMVEMLESYGDHMEDLVRQRTAELEFEKNKTSQLLKEMQVRNIELQNQIEYRKKIELDLKAAKEAAEGATEMKSKFLANMSHEIRTPMNSVLGWASLLLDTNLSSVQKEYVEIIISSGDLLLGILNNILDYLKIESQKMLLESRPVDIINTIESCLAIIAPKALEKKLSLLYEISPDCPDTIIGDPTRINQILLNIANNAVKFTQEGQIKITVESKQINVYEIINQNEIQLQNQNQLKLLNKTNNYSNPINIQNKFMENKLGNQNPFMNQGTSSSFNNGQRPTGLMTSQQIPPSSLNNIVKSSKILGPETQMTSQANILSPQNYMMNQKSSQSSLINGNSLSINNNINDLPSTTINNNNNNNSNNHINNNMMTMNMNLNSNINMNTPMNINSNMNGNSNMNINSPMKMNLDMSGNSNMNMNNSGNMNSNMNTKPPLVNGTKTPSPDLANQNLNADDPLALINAQAQNKNKQLTTAYEMLFTVTDTGIGITEEKMDRLFKPFSQVDSSTTRQYGGTGLGLAICKDLSELMGGRIWVEGGKKRKGTKFAFTIKVYGAPSAQPSKKQFEGLEDRNIAILHSQDSSMEYMDNMLSSLLTNWNSHYQFFNTPEQLIEGLKQNRINLSNKPIDSIIVDMELQGFDFLKLLATYPEDSIIFDIPVLLIMKQGLMEESKKKLKESHLKRTDILIKPFKQSKLFKSVLDLKNIKSSTSFTDLLGGAGKKLSAGNTTNSNNLLNKETIVKPKTQTRDYSGLSVLIADDNHLNQIVLKKMLATYLKITADTAYNGIEVLEALTKKKYDLIFMDFHMPLMDGLEATGKIRQLYPLSPIKIVAVTAAALPGDKEQCLESGMDDYITKPIKKEELTQMLQRLWPNDQPMHKDELVIEIKSPKEEKDEVFSTGRISLLNSVKNLEIMTKDQKEKMEKLEESQMVANMEMENNNNGNTSRRSSIVASSRRTSVSISNNNNITNKRNSGLSSKRTSINLSNNSIIPVSNNNSNSNNNNKRSSIVLKGSLSSNSVPEINNNNNNNNSNKRISSTFRRFSLTRNKSISQTSPEMIETKRTSITSKPFSKSNNNISLVSPTSKTKPPLYVKGSPISVSYSTSSLNNPSTFIKKSTEEENNNRNSNHYLLNLFNDYIAEET</sequence>
<organism evidence="16 17">
    <name type="scientific">Neocallimastix californiae</name>
    <dbReference type="NCBI Taxonomy" id="1754190"/>
    <lineage>
        <taxon>Eukaryota</taxon>
        <taxon>Fungi</taxon>
        <taxon>Fungi incertae sedis</taxon>
        <taxon>Chytridiomycota</taxon>
        <taxon>Chytridiomycota incertae sedis</taxon>
        <taxon>Neocallimastigomycetes</taxon>
        <taxon>Neocallimastigales</taxon>
        <taxon>Neocallimastigaceae</taxon>
        <taxon>Neocallimastix</taxon>
    </lineage>
</organism>
<dbReference type="InterPro" id="IPR005467">
    <property type="entry name" value="His_kinase_dom"/>
</dbReference>
<keyword evidence="6" id="KW-0418">Kinase</keyword>
<dbReference type="SMART" id="SM00448">
    <property type="entry name" value="REC"/>
    <property type="match status" value="1"/>
</dbReference>
<dbReference type="InterPro" id="IPR003661">
    <property type="entry name" value="HisK_dim/P_dom"/>
</dbReference>
<keyword evidence="10" id="KW-0175">Coiled coil</keyword>
<dbReference type="PRINTS" id="PR00344">
    <property type="entry name" value="BCTRLSENSOR"/>
</dbReference>
<dbReference type="Pfam" id="PF00072">
    <property type="entry name" value="Response_reg"/>
    <property type="match status" value="1"/>
</dbReference>
<dbReference type="InterPro" id="IPR011006">
    <property type="entry name" value="CheY-like_superfamily"/>
</dbReference>
<dbReference type="InterPro" id="IPR000719">
    <property type="entry name" value="Prot_kinase_dom"/>
</dbReference>
<feature type="compositionally biased region" description="Low complexity" evidence="11">
    <location>
        <begin position="1732"/>
        <end position="1768"/>
    </location>
</feature>
<keyword evidence="12" id="KW-0472">Membrane</keyword>
<evidence type="ECO:0000256" key="9">
    <source>
        <dbReference type="PROSITE-ProRule" id="PRU00169"/>
    </source>
</evidence>
<feature type="compositionally biased region" description="Low complexity" evidence="11">
    <location>
        <begin position="1776"/>
        <end position="1803"/>
    </location>
</feature>
<keyword evidence="4" id="KW-0808">Transferase</keyword>
<feature type="non-terminal residue" evidence="16">
    <location>
        <position position="1937"/>
    </location>
</feature>
<dbReference type="CDD" id="cd16922">
    <property type="entry name" value="HATPase_EvgS-ArcB-TorS-like"/>
    <property type="match status" value="1"/>
</dbReference>
<dbReference type="Gene3D" id="3.40.50.2300">
    <property type="match status" value="4"/>
</dbReference>
<evidence type="ECO:0000256" key="5">
    <source>
        <dbReference type="ARBA" id="ARBA00022741"/>
    </source>
</evidence>
<dbReference type="PROSITE" id="PS50110">
    <property type="entry name" value="RESPONSE_REGULATORY"/>
    <property type="match status" value="1"/>
</dbReference>
<comment type="caution">
    <text evidence="16">The sequence shown here is derived from an EMBL/GenBank/DDBJ whole genome shotgun (WGS) entry which is preliminary data.</text>
</comment>
<feature type="transmembrane region" description="Helical" evidence="12">
    <location>
        <begin position="570"/>
        <end position="591"/>
    </location>
</feature>
<evidence type="ECO:0000256" key="4">
    <source>
        <dbReference type="ARBA" id="ARBA00022679"/>
    </source>
</evidence>
<dbReference type="InterPro" id="IPR003594">
    <property type="entry name" value="HATPase_dom"/>
</dbReference>
<dbReference type="Pfam" id="PF00512">
    <property type="entry name" value="HisKA"/>
    <property type="match status" value="1"/>
</dbReference>
<dbReference type="Gene3D" id="1.10.287.130">
    <property type="match status" value="1"/>
</dbReference>
<feature type="coiled-coil region" evidence="10">
    <location>
        <begin position="825"/>
        <end position="869"/>
    </location>
</feature>
<feature type="region of interest" description="Disordered" evidence="11">
    <location>
        <begin position="1732"/>
        <end position="1831"/>
    </location>
</feature>
<dbReference type="PANTHER" id="PTHR45339">
    <property type="entry name" value="HYBRID SIGNAL TRANSDUCTION HISTIDINE KINASE J"/>
    <property type="match status" value="1"/>
</dbReference>
<feature type="domain" description="Response regulatory" evidence="15">
    <location>
        <begin position="1549"/>
        <end position="1666"/>
    </location>
</feature>
<feature type="domain" description="Histidine kinase" evidence="14">
    <location>
        <begin position="876"/>
        <end position="1351"/>
    </location>
</feature>
<dbReference type="SUPFAM" id="SSF56112">
    <property type="entry name" value="Protein kinase-like (PK-like)"/>
    <property type="match status" value="1"/>
</dbReference>